<evidence type="ECO:0000313" key="2">
    <source>
        <dbReference type="EMBL" id="KAK7414789.1"/>
    </source>
</evidence>
<organism evidence="2 3">
    <name type="scientific">Neonectria punicea</name>
    <dbReference type="NCBI Taxonomy" id="979145"/>
    <lineage>
        <taxon>Eukaryota</taxon>
        <taxon>Fungi</taxon>
        <taxon>Dikarya</taxon>
        <taxon>Ascomycota</taxon>
        <taxon>Pezizomycotina</taxon>
        <taxon>Sordariomycetes</taxon>
        <taxon>Hypocreomycetidae</taxon>
        <taxon>Hypocreales</taxon>
        <taxon>Nectriaceae</taxon>
        <taxon>Neonectria</taxon>
    </lineage>
</organism>
<evidence type="ECO:0000313" key="3">
    <source>
        <dbReference type="Proteomes" id="UP001498476"/>
    </source>
</evidence>
<name>A0ABR1H109_9HYPO</name>
<comment type="caution">
    <text evidence="2">The sequence shown here is derived from an EMBL/GenBank/DDBJ whole genome shotgun (WGS) entry which is preliminary data.</text>
</comment>
<dbReference type="Proteomes" id="UP001498476">
    <property type="component" value="Unassembled WGS sequence"/>
</dbReference>
<evidence type="ECO:0000256" key="1">
    <source>
        <dbReference type="SAM" id="MobiDB-lite"/>
    </source>
</evidence>
<keyword evidence="3" id="KW-1185">Reference proteome</keyword>
<sequence length="317" mass="35012">MEEFDRDIQPEIETIMRNVDLQHTEIYIRVYMIGKNEDACRPTIMVCCVDASVRREAKASLRNSLILKSNPSFALGSNDYPLEQSVPNRKLASKASEMEADSTPEPPLEVWATTKLAEIGRLLFIAHPHAPEGYGYSTGGVVVSVGRQFYQLTVGHVSDIKTYSQDNPLNMDPDACSIDGDSESESDDDDVSAFEKNMRRASMSFHDLSDLDWFETETEISVSNIHYEGIMSPATAETVVSQPWLASDPAPESPPQTKVGTIALHSRDGSRPNLDYALVSVEQPSISSPPNEIHVVLGNSSTKLSVRQVAAIEHDER</sequence>
<gene>
    <name evidence="2" type="ORF">QQX98_006391</name>
</gene>
<protein>
    <submittedName>
        <fullName evidence="2">Uncharacterized protein</fullName>
    </submittedName>
</protein>
<accession>A0ABR1H109</accession>
<reference evidence="2 3" key="1">
    <citation type="journal article" date="2025" name="Microbiol. Resour. Announc.">
        <title>Draft genome sequences for Neonectria magnoliae and Neonectria punicea, canker pathogens of Liriodendron tulipifera and Acer saccharum in West Virginia.</title>
        <authorList>
            <person name="Petronek H.M."/>
            <person name="Kasson M.T."/>
            <person name="Metheny A.M."/>
            <person name="Stauder C.M."/>
            <person name="Lovett B."/>
            <person name="Lynch S.C."/>
            <person name="Garnas J.R."/>
            <person name="Kasson L.R."/>
            <person name="Stajich J.E."/>
        </authorList>
    </citation>
    <scope>NUCLEOTIDE SEQUENCE [LARGE SCALE GENOMIC DNA]</scope>
    <source>
        <strain evidence="2 3">NRRL 64653</strain>
    </source>
</reference>
<proteinExistence type="predicted"/>
<feature type="compositionally biased region" description="Acidic residues" evidence="1">
    <location>
        <begin position="180"/>
        <end position="189"/>
    </location>
</feature>
<dbReference type="EMBL" id="JAZAVJ010000095">
    <property type="protein sequence ID" value="KAK7414789.1"/>
    <property type="molecule type" value="Genomic_DNA"/>
</dbReference>
<feature type="region of interest" description="Disordered" evidence="1">
    <location>
        <begin position="165"/>
        <end position="189"/>
    </location>
</feature>